<dbReference type="CDD" id="cd00761">
    <property type="entry name" value="Glyco_tranf_GTA_type"/>
    <property type="match status" value="1"/>
</dbReference>
<dbReference type="InterPro" id="IPR029044">
    <property type="entry name" value="Nucleotide-diphossugar_trans"/>
</dbReference>
<dbReference type="Gene3D" id="3.90.550.10">
    <property type="entry name" value="Spore Coat Polysaccharide Biosynthesis Protein SpsA, Chain A"/>
    <property type="match status" value="1"/>
</dbReference>
<comment type="caution">
    <text evidence="5">The sequence shown here is derived from an EMBL/GenBank/DDBJ whole genome shotgun (WGS) entry which is preliminary data.</text>
</comment>
<name>A0ABS7L4F7_9FIRM</name>
<protein>
    <submittedName>
        <fullName evidence="5">Glycosyltransferase family 2 protein</fullName>
    </submittedName>
</protein>
<reference evidence="5 6" key="1">
    <citation type="journal article" date="2020" name="New Microbes New Infect">
        <title>Sellimonas caecigallum sp. nov., description and genome sequence of a new member of the Sellimonas genus isolated from the cecum of feral chicken.</title>
        <authorList>
            <person name="Wongkuna S."/>
            <person name="Ghimire S."/>
            <person name="Antony L."/>
            <person name="Chankhamhaengdecha S."/>
            <person name="Janvilisri T."/>
            <person name="Scaria J."/>
        </authorList>
    </citation>
    <scope>NUCLEOTIDE SEQUENCE [LARGE SCALE GENOMIC DNA]</scope>
    <source>
        <strain evidence="5 6">SW451</strain>
    </source>
</reference>
<evidence type="ECO:0000256" key="1">
    <source>
        <dbReference type="ARBA" id="ARBA00022676"/>
    </source>
</evidence>
<dbReference type="Proteomes" id="UP000779049">
    <property type="component" value="Unassembled WGS sequence"/>
</dbReference>
<dbReference type="SUPFAM" id="SSF53448">
    <property type="entry name" value="Nucleotide-diphospho-sugar transferases"/>
    <property type="match status" value="1"/>
</dbReference>
<feature type="transmembrane region" description="Helical" evidence="3">
    <location>
        <begin position="316"/>
        <end position="340"/>
    </location>
</feature>
<keyword evidence="3" id="KW-0472">Membrane</keyword>
<gene>
    <name evidence="5" type="ORF">FLB61_01785</name>
</gene>
<keyword evidence="1" id="KW-0328">Glycosyltransferase</keyword>
<proteinExistence type="predicted"/>
<keyword evidence="3" id="KW-0812">Transmembrane</keyword>
<evidence type="ECO:0000256" key="2">
    <source>
        <dbReference type="ARBA" id="ARBA00022679"/>
    </source>
</evidence>
<feature type="domain" description="Glycosyltransferase 2-like" evidence="4">
    <location>
        <begin position="9"/>
        <end position="159"/>
    </location>
</feature>
<keyword evidence="3" id="KW-1133">Transmembrane helix</keyword>
<dbReference type="PANTHER" id="PTHR22916:SF51">
    <property type="entry name" value="GLYCOSYLTRANSFERASE EPSH-RELATED"/>
    <property type="match status" value="1"/>
</dbReference>
<evidence type="ECO:0000313" key="5">
    <source>
        <dbReference type="EMBL" id="MBY0757842.1"/>
    </source>
</evidence>
<dbReference type="EMBL" id="VIRV01000001">
    <property type="protein sequence ID" value="MBY0757842.1"/>
    <property type="molecule type" value="Genomic_DNA"/>
</dbReference>
<dbReference type="InterPro" id="IPR001173">
    <property type="entry name" value="Glyco_trans_2-like"/>
</dbReference>
<accession>A0ABS7L4F7</accession>
<keyword evidence="6" id="KW-1185">Reference proteome</keyword>
<sequence length="357" mass="41831">MEERRPFISVVMPVYNVEKHLKKAVDSVLKQTYTDFEIILVDDCSPDGCPQLCEELAASDERIMAVHHNENKGLSMARNTGMTYASGKYIWFMDSDDFVEDSLFAMVFDSVKENPAELILFGLTEDYYDEKDRLHHSEVICPKREIYENKEELRRKVIDLEKQTLYGYAWNKMYDLDYLNKIGLQFEKITLIEDILFNVNFCMHIRKMNVLPFCGYHYNKRMDNSLTSKFVSDYYKLHRKRIDLIYKQYQKWGMCESGVKSVLGALYVRYIFSAIQRNCDKRAEMSHKGRRKWVRTLLKEPLLKELLPYAKSDGKLLAVMIGVLKTGCVSGILLLGRVIFICKNSLPMIFSVLKQKR</sequence>
<dbReference type="PANTHER" id="PTHR22916">
    <property type="entry name" value="GLYCOSYLTRANSFERASE"/>
    <property type="match status" value="1"/>
</dbReference>
<evidence type="ECO:0000259" key="4">
    <source>
        <dbReference type="Pfam" id="PF00535"/>
    </source>
</evidence>
<keyword evidence="2" id="KW-0808">Transferase</keyword>
<evidence type="ECO:0000256" key="3">
    <source>
        <dbReference type="SAM" id="Phobius"/>
    </source>
</evidence>
<dbReference type="RefSeq" id="WP_221919240.1">
    <property type="nucleotide sequence ID" value="NZ_CP173660.1"/>
</dbReference>
<dbReference type="Pfam" id="PF00535">
    <property type="entry name" value="Glycos_transf_2"/>
    <property type="match status" value="1"/>
</dbReference>
<organism evidence="5 6">
    <name type="scientific">Sellimonas caecigallum</name>
    <dbReference type="NCBI Taxonomy" id="2592333"/>
    <lineage>
        <taxon>Bacteria</taxon>
        <taxon>Bacillati</taxon>
        <taxon>Bacillota</taxon>
        <taxon>Clostridia</taxon>
        <taxon>Lachnospirales</taxon>
        <taxon>Lachnospiraceae</taxon>
        <taxon>Sellimonas</taxon>
    </lineage>
</organism>
<evidence type="ECO:0000313" key="6">
    <source>
        <dbReference type="Proteomes" id="UP000779049"/>
    </source>
</evidence>